<dbReference type="RefSeq" id="WP_092862435.1">
    <property type="nucleotide sequence ID" value="NZ_FOQH01000009.1"/>
</dbReference>
<dbReference type="Pfam" id="PF07796">
    <property type="entry name" value="DUF1638"/>
    <property type="match status" value="1"/>
</dbReference>
<feature type="domain" description="DUF1638" evidence="2">
    <location>
        <begin position="77"/>
        <end position="234"/>
    </location>
</feature>
<organism evidence="3 4">
    <name type="scientific">Albimonas pacifica</name>
    <dbReference type="NCBI Taxonomy" id="1114924"/>
    <lineage>
        <taxon>Bacteria</taxon>
        <taxon>Pseudomonadati</taxon>
        <taxon>Pseudomonadota</taxon>
        <taxon>Alphaproteobacteria</taxon>
        <taxon>Rhodobacterales</taxon>
        <taxon>Paracoccaceae</taxon>
        <taxon>Albimonas</taxon>
    </lineage>
</organism>
<keyword evidence="4" id="KW-1185">Reference proteome</keyword>
<dbReference type="OrthoDB" id="9814689at2"/>
<accession>A0A1I3KTL4</accession>
<sequence length="239" mass="26178">MTRPAPEDPRPEDPRPEDLGPEDLGIDDAALTVEGLSAPAAAPEGAPRTRLIACGALAREILALIRLNGWSHLDLKCLPAQLHLRPELIPDAVEAEVARARGRFDAIKVVYADCGTGGLLAKRCQELGVEMIPGPHCYSFFDGNETFAARGDAEMTCFYLTDFLVRQFDAFVWKPMGLDRHPQLRDMLFGNYTTLVHLAQVEDPALDRKAEEAAARLGLAHQRRFTGYGDLAAFLAAAR</sequence>
<dbReference type="STRING" id="1114924.SAMN05216258_10988"/>
<feature type="compositionally biased region" description="Basic and acidic residues" evidence="1">
    <location>
        <begin position="1"/>
        <end position="18"/>
    </location>
</feature>
<dbReference type="InterPro" id="IPR012437">
    <property type="entry name" value="DUF1638"/>
</dbReference>
<dbReference type="EMBL" id="FOQH01000009">
    <property type="protein sequence ID" value="SFI75812.1"/>
    <property type="molecule type" value="Genomic_DNA"/>
</dbReference>
<evidence type="ECO:0000256" key="1">
    <source>
        <dbReference type="SAM" id="MobiDB-lite"/>
    </source>
</evidence>
<proteinExistence type="predicted"/>
<evidence type="ECO:0000259" key="2">
    <source>
        <dbReference type="Pfam" id="PF07796"/>
    </source>
</evidence>
<evidence type="ECO:0000313" key="3">
    <source>
        <dbReference type="EMBL" id="SFI75812.1"/>
    </source>
</evidence>
<reference evidence="3 4" key="1">
    <citation type="submission" date="2016-10" db="EMBL/GenBank/DDBJ databases">
        <authorList>
            <person name="de Groot N.N."/>
        </authorList>
    </citation>
    <scope>NUCLEOTIDE SEQUENCE [LARGE SCALE GENOMIC DNA]</scope>
    <source>
        <strain evidence="3 4">CGMCC 1.11030</strain>
    </source>
</reference>
<dbReference type="AlphaFoldDB" id="A0A1I3KTL4"/>
<evidence type="ECO:0000313" key="4">
    <source>
        <dbReference type="Proteomes" id="UP000199377"/>
    </source>
</evidence>
<protein>
    <recommendedName>
        <fullName evidence="2">DUF1638 domain-containing protein</fullName>
    </recommendedName>
</protein>
<feature type="region of interest" description="Disordered" evidence="1">
    <location>
        <begin position="1"/>
        <end position="24"/>
    </location>
</feature>
<name>A0A1I3KTL4_9RHOB</name>
<dbReference type="Proteomes" id="UP000199377">
    <property type="component" value="Unassembled WGS sequence"/>
</dbReference>
<gene>
    <name evidence="3" type="ORF">SAMN05216258_10988</name>
</gene>